<keyword evidence="2" id="KW-1185">Reference proteome</keyword>
<evidence type="ECO:0000313" key="1">
    <source>
        <dbReference type="EMBL" id="TDG38218.1"/>
    </source>
</evidence>
<protein>
    <submittedName>
        <fullName evidence="1">Uncharacterized protein</fullName>
    </submittedName>
</protein>
<dbReference type="Proteomes" id="UP000295192">
    <property type="component" value="Unassembled WGS sequence"/>
</dbReference>
<name>A0A484ANK9_DRONA</name>
<gene>
    <name evidence="1" type="ORF">AWZ03_015360</name>
</gene>
<feature type="non-terminal residue" evidence="1">
    <location>
        <position position="17"/>
    </location>
</feature>
<sequence>MEEVIEISSDDEGSVRV</sequence>
<accession>A0A484ANK9</accession>
<reference evidence="1 2" key="1">
    <citation type="journal article" date="2019" name="J. Hered.">
        <title>An Improved Genome Assembly for Drosophila navojoa, the Basal Species in the mojavensis Cluster.</title>
        <authorList>
            <person name="Vanderlinde T."/>
            <person name="Dupim E.G."/>
            <person name="Nazario-Yepiz N.O."/>
            <person name="Carvalho A.B."/>
        </authorList>
    </citation>
    <scope>NUCLEOTIDE SEQUENCE [LARGE SCALE GENOMIC DNA]</scope>
    <source>
        <strain evidence="1">Navoj_Jal97</strain>
        <tissue evidence="1">Whole organism</tissue>
    </source>
</reference>
<comment type="caution">
    <text evidence="1">The sequence shown here is derived from an EMBL/GenBank/DDBJ whole genome shotgun (WGS) entry which is preliminary data.</text>
</comment>
<evidence type="ECO:0000313" key="2">
    <source>
        <dbReference type="Proteomes" id="UP000295192"/>
    </source>
</evidence>
<dbReference type="EMBL" id="LSRL02007841">
    <property type="protein sequence ID" value="TDG38218.1"/>
    <property type="molecule type" value="Genomic_DNA"/>
</dbReference>
<organism evidence="1 2">
    <name type="scientific">Drosophila navojoa</name>
    <name type="common">Fruit fly</name>
    <dbReference type="NCBI Taxonomy" id="7232"/>
    <lineage>
        <taxon>Eukaryota</taxon>
        <taxon>Metazoa</taxon>
        <taxon>Ecdysozoa</taxon>
        <taxon>Arthropoda</taxon>
        <taxon>Hexapoda</taxon>
        <taxon>Insecta</taxon>
        <taxon>Pterygota</taxon>
        <taxon>Neoptera</taxon>
        <taxon>Endopterygota</taxon>
        <taxon>Diptera</taxon>
        <taxon>Brachycera</taxon>
        <taxon>Muscomorpha</taxon>
        <taxon>Ephydroidea</taxon>
        <taxon>Drosophilidae</taxon>
        <taxon>Drosophila</taxon>
    </lineage>
</organism>
<proteinExistence type="predicted"/>
<dbReference type="AlphaFoldDB" id="A0A484ANK9"/>